<comment type="catalytic activity">
    <reaction evidence="1 9">
        <text>1-(5-phospho-beta-D-ribosyl)-5-[(5-phospho-beta-D-ribosylamino)methylideneamino]imidazole-4-carboxamide = 5-[(5-phospho-1-deoxy-D-ribulos-1-ylimino)methylamino]-1-(5-phospho-beta-D-ribosyl)imidazole-4-carboxamide</text>
        <dbReference type="Rhea" id="RHEA:15469"/>
        <dbReference type="ChEBI" id="CHEBI:58435"/>
        <dbReference type="ChEBI" id="CHEBI:58525"/>
        <dbReference type="EC" id="5.3.1.16"/>
    </reaction>
</comment>
<dbReference type="FunFam" id="3.20.20.70:FF:000009">
    <property type="entry name" value="1-(5-phosphoribosyl)-5-[(5-phosphoribosylamino)methylideneamino] imidazole-4-carboxamide isomerase"/>
    <property type="match status" value="1"/>
</dbReference>
<keyword evidence="7 9" id="KW-0368">Histidine biosynthesis</keyword>
<name>A0AAW9RGY8_9GAMM</name>
<dbReference type="EC" id="5.3.1.16" evidence="9"/>
<evidence type="ECO:0000256" key="7">
    <source>
        <dbReference type="ARBA" id="ARBA00023102"/>
    </source>
</evidence>
<evidence type="ECO:0000256" key="3">
    <source>
        <dbReference type="ARBA" id="ARBA00005133"/>
    </source>
</evidence>
<dbReference type="RefSeq" id="WP_354695445.1">
    <property type="nucleotide sequence ID" value="NZ_JAZHOG010000006.1"/>
</dbReference>
<keyword evidence="6 9" id="KW-0028">Amino-acid biosynthesis</keyword>
<evidence type="ECO:0000256" key="10">
    <source>
        <dbReference type="RuleBase" id="RU003657"/>
    </source>
</evidence>
<dbReference type="Proteomes" id="UP001359886">
    <property type="component" value="Unassembled WGS sequence"/>
</dbReference>
<comment type="subcellular location">
    <subcellularLocation>
        <location evidence="2 9">Cytoplasm</location>
    </subcellularLocation>
</comment>
<evidence type="ECO:0000313" key="11">
    <source>
        <dbReference type="EMBL" id="MEJ8568125.1"/>
    </source>
</evidence>
<evidence type="ECO:0000256" key="6">
    <source>
        <dbReference type="ARBA" id="ARBA00022605"/>
    </source>
</evidence>
<dbReference type="AlphaFoldDB" id="A0AAW9RGY8"/>
<organism evidence="11 12">
    <name type="scientific">Elongatibacter sediminis</name>
    <dbReference type="NCBI Taxonomy" id="3119006"/>
    <lineage>
        <taxon>Bacteria</taxon>
        <taxon>Pseudomonadati</taxon>
        <taxon>Pseudomonadota</taxon>
        <taxon>Gammaproteobacteria</taxon>
        <taxon>Chromatiales</taxon>
        <taxon>Wenzhouxiangellaceae</taxon>
        <taxon>Elongatibacter</taxon>
    </lineage>
</organism>
<dbReference type="InterPro" id="IPR023016">
    <property type="entry name" value="HisA/PriA"/>
</dbReference>
<dbReference type="Pfam" id="PF00977">
    <property type="entry name" value="His_biosynth"/>
    <property type="match status" value="1"/>
</dbReference>
<sequence length="244" mass="26204">MYLIPSIDLLDGDVVRLRHGDFADVSRYDVDAAKLAAAYAEAGAEWLHVVDLAASRDGEGADTGPLLKLLAAAPQSVQTGGGVRTDEDIALRLEHGADRVVVGTVCVTRPDVFTGWLQQFGPDHLVAALDIALDENHVPWPRTHGWTETGSVTLWHLMDRLCAEGLRHVLCTDIGKDGALHGPNLDLYRQLVRRYPDVQVQASGGVSGLRDLQELVGTGAAAAISGKALLENCFSIEEALEAIR</sequence>
<keyword evidence="8 9" id="KW-0413">Isomerase</keyword>
<gene>
    <name evidence="9" type="primary">hisA</name>
    <name evidence="11" type="ORF">V3330_10850</name>
</gene>
<evidence type="ECO:0000256" key="4">
    <source>
        <dbReference type="ARBA" id="ARBA00009667"/>
    </source>
</evidence>
<comment type="similarity">
    <text evidence="4 9 10">Belongs to the HisA/HisF family.</text>
</comment>
<dbReference type="InterPro" id="IPR011060">
    <property type="entry name" value="RibuloseP-bd_barrel"/>
</dbReference>
<comment type="caution">
    <text evidence="11">The sequence shown here is derived from an EMBL/GenBank/DDBJ whole genome shotgun (WGS) entry which is preliminary data.</text>
</comment>
<evidence type="ECO:0000256" key="9">
    <source>
        <dbReference type="HAMAP-Rule" id="MF_01014"/>
    </source>
</evidence>
<dbReference type="PANTHER" id="PTHR43090">
    <property type="entry name" value="1-(5-PHOSPHORIBOSYL)-5-[(5-PHOSPHORIBOSYLAMINO)METHYLIDENEAMINO] IMIDAZOLE-4-CARBOXAMIDE ISOMERASE"/>
    <property type="match status" value="1"/>
</dbReference>
<evidence type="ECO:0000313" key="12">
    <source>
        <dbReference type="Proteomes" id="UP001359886"/>
    </source>
</evidence>
<feature type="active site" description="Proton acceptor" evidence="9">
    <location>
        <position position="8"/>
    </location>
</feature>
<proteinExistence type="inferred from homology"/>
<keyword evidence="5 9" id="KW-0963">Cytoplasm</keyword>
<feature type="active site" description="Proton donor" evidence="9">
    <location>
        <position position="130"/>
    </location>
</feature>
<dbReference type="GO" id="GO:0003949">
    <property type="term" value="F:1-(5-phosphoribosyl)-5-[(5-phosphoribosylamino)methylideneamino]imidazole-4-carboxamide isomerase activity"/>
    <property type="evidence" value="ECO:0007669"/>
    <property type="project" value="UniProtKB-UniRule"/>
</dbReference>
<dbReference type="GO" id="GO:0000105">
    <property type="term" value="P:L-histidine biosynthetic process"/>
    <property type="evidence" value="ECO:0007669"/>
    <property type="project" value="UniProtKB-UniRule"/>
</dbReference>
<evidence type="ECO:0000256" key="5">
    <source>
        <dbReference type="ARBA" id="ARBA00022490"/>
    </source>
</evidence>
<dbReference type="InterPro" id="IPR006062">
    <property type="entry name" value="His_biosynth"/>
</dbReference>
<dbReference type="InterPro" id="IPR013785">
    <property type="entry name" value="Aldolase_TIM"/>
</dbReference>
<dbReference type="GO" id="GO:0005737">
    <property type="term" value="C:cytoplasm"/>
    <property type="evidence" value="ECO:0007669"/>
    <property type="project" value="UniProtKB-SubCell"/>
</dbReference>
<evidence type="ECO:0000256" key="2">
    <source>
        <dbReference type="ARBA" id="ARBA00004496"/>
    </source>
</evidence>
<dbReference type="SUPFAM" id="SSF51366">
    <property type="entry name" value="Ribulose-phoshate binding barrel"/>
    <property type="match status" value="1"/>
</dbReference>
<dbReference type="PANTHER" id="PTHR43090:SF2">
    <property type="entry name" value="1-(5-PHOSPHORIBOSYL)-5-[(5-PHOSPHORIBOSYLAMINO)METHYLIDENEAMINO] IMIDAZOLE-4-CARBOXAMIDE ISOMERASE"/>
    <property type="match status" value="1"/>
</dbReference>
<keyword evidence="12" id="KW-1185">Reference proteome</keyword>
<dbReference type="EMBL" id="JAZHOG010000006">
    <property type="protein sequence ID" value="MEJ8568125.1"/>
    <property type="molecule type" value="Genomic_DNA"/>
</dbReference>
<accession>A0AAW9RGY8</accession>
<dbReference type="InterPro" id="IPR044524">
    <property type="entry name" value="Isoase_HisA-like"/>
</dbReference>
<protein>
    <recommendedName>
        <fullName evidence="9">1-(5-phosphoribosyl)-5-[(5-phosphoribosylamino)methylideneamino] imidazole-4-carboxamide isomerase</fullName>
        <ecNumber evidence="9">5.3.1.16</ecNumber>
    </recommendedName>
    <alternativeName>
        <fullName evidence="9">Phosphoribosylformimino-5-aminoimidazole carboxamide ribotide isomerase</fullName>
    </alternativeName>
</protein>
<reference evidence="11 12" key="1">
    <citation type="submission" date="2024-02" db="EMBL/GenBank/DDBJ databases">
        <title>A novel Wenzhouxiangellaceae bacterium, isolated from coastal sediments.</title>
        <authorList>
            <person name="Du Z.-J."/>
            <person name="Ye Y.-Q."/>
            <person name="Zhang X.-Y."/>
        </authorList>
    </citation>
    <scope>NUCLEOTIDE SEQUENCE [LARGE SCALE GENOMIC DNA]</scope>
    <source>
        <strain evidence="11 12">CH-27</strain>
    </source>
</reference>
<dbReference type="Gene3D" id="3.20.20.70">
    <property type="entry name" value="Aldolase class I"/>
    <property type="match status" value="1"/>
</dbReference>
<dbReference type="GO" id="GO:0000162">
    <property type="term" value="P:L-tryptophan biosynthetic process"/>
    <property type="evidence" value="ECO:0007669"/>
    <property type="project" value="TreeGrafter"/>
</dbReference>
<evidence type="ECO:0000256" key="8">
    <source>
        <dbReference type="ARBA" id="ARBA00023235"/>
    </source>
</evidence>
<evidence type="ECO:0000256" key="1">
    <source>
        <dbReference type="ARBA" id="ARBA00000901"/>
    </source>
</evidence>
<dbReference type="HAMAP" id="MF_01014">
    <property type="entry name" value="HisA"/>
    <property type="match status" value="1"/>
</dbReference>
<dbReference type="CDD" id="cd04732">
    <property type="entry name" value="HisA"/>
    <property type="match status" value="1"/>
</dbReference>
<comment type="pathway">
    <text evidence="3 9">Amino-acid biosynthesis; L-histidine biosynthesis; L-histidine from 5-phospho-alpha-D-ribose 1-diphosphate: step 4/9.</text>
</comment>